<proteinExistence type="predicted"/>
<dbReference type="Proteomes" id="UP000199116">
    <property type="component" value="Unassembled WGS sequence"/>
</dbReference>
<organism evidence="1 2">
    <name type="scientific">Salegentibacter agarivorans</name>
    <dbReference type="NCBI Taxonomy" id="345907"/>
    <lineage>
        <taxon>Bacteria</taxon>
        <taxon>Pseudomonadati</taxon>
        <taxon>Bacteroidota</taxon>
        <taxon>Flavobacteriia</taxon>
        <taxon>Flavobacteriales</taxon>
        <taxon>Flavobacteriaceae</taxon>
        <taxon>Salegentibacter</taxon>
    </lineage>
</organism>
<dbReference type="EMBL" id="FOOH01000016">
    <property type="protein sequence ID" value="SFF95983.1"/>
    <property type="molecule type" value="Genomic_DNA"/>
</dbReference>
<reference evidence="2" key="1">
    <citation type="submission" date="2016-10" db="EMBL/GenBank/DDBJ databases">
        <authorList>
            <person name="Varghese N."/>
            <person name="Submissions S."/>
        </authorList>
    </citation>
    <scope>NUCLEOTIDE SEQUENCE [LARGE SCALE GENOMIC DNA]</scope>
    <source>
        <strain evidence="2">DSM 23515</strain>
    </source>
</reference>
<protein>
    <submittedName>
        <fullName evidence="1">DNA binding domain-containing protein, excisionase family</fullName>
    </submittedName>
</protein>
<dbReference type="AlphaFoldDB" id="A0A1I2MX20"/>
<keyword evidence="2" id="KW-1185">Reference proteome</keyword>
<evidence type="ECO:0000313" key="2">
    <source>
        <dbReference type="Proteomes" id="UP000199116"/>
    </source>
</evidence>
<evidence type="ECO:0000313" key="1">
    <source>
        <dbReference type="EMBL" id="SFF95983.1"/>
    </source>
</evidence>
<sequence length="74" mass="8532">MEEKDLIRACIKAQAIYDANNTCLSVAECAKWLGVHNDTVLRRLQDSKIKGTLIGRVWSIPKIQFLDKIMKDWK</sequence>
<name>A0A1I2MX20_9FLAO</name>
<accession>A0A1I2MX20</accession>
<gene>
    <name evidence="1" type="ORF">SAMN04488033_11687</name>
</gene>